<evidence type="ECO:0000313" key="2">
    <source>
        <dbReference type="EMBL" id="MBW0525289.1"/>
    </source>
</evidence>
<feature type="compositionally biased region" description="Basic and acidic residues" evidence="1">
    <location>
        <begin position="1"/>
        <end position="23"/>
    </location>
</feature>
<sequence length="305" mass="34588">MSPVHLRDLGFQKHHPEDREGLSRIRRPGRGRLGHIGGWKDIEVNHTHSGIHIPIEQKSHTRGLEGYGSSSSAPPTPQRPFSREHGGKRFNLASHWTEIGEICQKICLKEIDFRDLMVITKGWNATRQFKLLEVRENRIREIQATIQAIEEQLTQKGNTQIASGSQGEGQISSPVAAHHSGTNRSVAKSHHPSQSQQASRRIQGYKGRKQDHLQPKEERVRPNEPEDVGFGERSTQEPEVVLHNARFSIPINALWLQMSQYSEKTQKQFAELEASHERMKKLTGSMDKIVENLQQGHSKLSKSSE</sequence>
<feature type="compositionally biased region" description="Basic and acidic residues" evidence="1">
    <location>
        <begin position="208"/>
        <end position="224"/>
    </location>
</feature>
<dbReference type="AlphaFoldDB" id="A0A9Q3EQM9"/>
<reference evidence="2" key="1">
    <citation type="submission" date="2021-03" db="EMBL/GenBank/DDBJ databases">
        <title>Draft genome sequence of rust myrtle Austropuccinia psidii MF-1, a brazilian biotype.</title>
        <authorList>
            <person name="Quecine M.C."/>
            <person name="Pachon D.M.R."/>
            <person name="Bonatelli M.L."/>
            <person name="Correr F.H."/>
            <person name="Franceschini L.M."/>
            <person name="Leite T.F."/>
            <person name="Margarido G.R.A."/>
            <person name="Almeida C.A."/>
            <person name="Ferrarezi J.A."/>
            <person name="Labate C.A."/>
        </authorList>
    </citation>
    <scope>NUCLEOTIDE SEQUENCE</scope>
    <source>
        <strain evidence="2">MF-1</strain>
    </source>
</reference>
<protein>
    <submittedName>
        <fullName evidence="2">Uncharacterized protein</fullName>
    </submittedName>
</protein>
<feature type="region of interest" description="Disordered" evidence="1">
    <location>
        <begin position="1"/>
        <end position="30"/>
    </location>
</feature>
<dbReference type="Proteomes" id="UP000765509">
    <property type="component" value="Unassembled WGS sequence"/>
</dbReference>
<proteinExistence type="predicted"/>
<evidence type="ECO:0000256" key="1">
    <source>
        <dbReference type="SAM" id="MobiDB-lite"/>
    </source>
</evidence>
<evidence type="ECO:0000313" key="3">
    <source>
        <dbReference type="Proteomes" id="UP000765509"/>
    </source>
</evidence>
<name>A0A9Q3EQM9_9BASI</name>
<feature type="region of interest" description="Disordered" evidence="1">
    <location>
        <begin position="61"/>
        <end position="86"/>
    </location>
</feature>
<gene>
    <name evidence="2" type="ORF">O181_065004</name>
</gene>
<dbReference type="EMBL" id="AVOT02031693">
    <property type="protein sequence ID" value="MBW0525289.1"/>
    <property type="molecule type" value="Genomic_DNA"/>
</dbReference>
<organism evidence="2 3">
    <name type="scientific">Austropuccinia psidii MF-1</name>
    <dbReference type="NCBI Taxonomy" id="1389203"/>
    <lineage>
        <taxon>Eukaryota</taxon>
        <taxon>Fungi</taxon>
        <taxon>Dikarya</taxon>
        <taxon>Basidiomycota</taxon>
        <taxon>Pucciniomycotina</taxon>
        <taxon>Pucciniomycetes</taxon>
        <taxon>Pucciniales</taxon>
        <taxon>Sphaerophragmiaceae</taxon>
        <taxon>Austropuccinia</taxon>
    </lineage>
</organism>
<feature type="region of interest" description="Disordered" evidence="1">
    <location>
        <begin position="158"/>
        <end position="235"/>
    </location>
</feature>
<feature type="compositionally biased region" description="Polar residues" evidence="1">
    <location>
        <begin position="158"/>
        <end position="173"/>
    </location>
</feature>
<keyword evidence="3" id="KW-1185">Reference proteome</keyword>
<comment type="caution">
    <text evidence="2">The sequence shown here is derived from an EMBL/GenBank/DDBJ whole genome shotgun (WGS) entry which is preliminary data.</text>
</comment>
<feature type="compositionally biased region" description="Polar residues" evidence="1">
    <location>
        <begin position="180"/>
        <end position="200"/>
    </location>
</feature>
<accession>A0A9Q3EQM9</accession>